<dbReference type="InterPro" id="IPR032808">
    <property type="entry name" value="DoxX"/>
</dbReference>
<protein>
    <recommendedName>
        <fullName evidence="9">DoxX family protein</fullName>
    </recommendedName>
</protein>
<evidence type="ECO:0000256" key="6">
    <source>
        <dbReference type="SAM" id="Phobius"/>
    </source>
</evidence>
<organism evidence="7 8">
    <name type="scientific">Strongylocentrotus purpuratus</name>
    <name type="common">Purple sea urchin</name>
    <dbReference type="NCBI Taxonomy" id="7668"/>
    <lineage>
        <taxon>Eukaryota</taxon>
        <taxon>Metazoa</taxon>
        <taxon>Echinodermata</taxon>
        <taxon>Eleutherozoa</taxon>
        <taxon>Echinozoa</taxon>
        <taxon>Echinoidea</taxon>
        <taxon>Euechinoidea</taxon>
        <taxon>Echinacea</taxon>
        <taxon>Camarodonta</taxon>
        <taxon>Echinidea</taxon>
        <taxon>Strongylocentrotidae</taxon>
        <taxon>Strongylocentrotus</taxon>
    </lineage>
</organism>
<reference evidence="8" key="1">
    <citation type="submission" date="2015-02" db="EMBL/GenBank/DDBJ databases">
        <title>Genome sequencing for Strongylocentrotus purpuratus.</title>
        <authorList>
            <person name="Murali S."/>
            <person name="Liu Y."/>
            <person name="Vee V."/>
            <person name="English A."/>
            <person name="Wang M."/>
            <person name="Skinner E."/>
            <person name="Han Y."/>
            <person name="Muzny D.M."/>
            <person name="Worley K.C."/>
            <person name="Gibbs R.A."/>
        </authorList>
    </citation>
    <scope>NUCLEOTIDE SEQUENCE</scope>
</reference>
<evidence type="ECO:0000256" key="1">
    <source>
        <dbReference type="ARBA" id="ARBA00004141"/>
    </source>
</evidence>
<accession>A0A7M7PSP3</accession>
<dbReference type="GeneID" id="115929718"/>
<reference evidence="7" key="2">
    <citation type="submission" date="2021-01" db="UniProtKB">
        <authorList>
            <consortium name="EnsemblMetazoa"/>
        </authorList>
    </citation>
    <scope>IDENTIFICATION</scope>
</reference>
<dbReference type="InParanoid" id="A0A7M7PSP3"/>
<comment type="similarity">
    <text evidence="2">Belongs to the DoxX family.</text>
</comment>
<dbReference type="Pfam" id="PF07681">
    <property type="entry name" value="DoxX"/>
    <property type="match status" value="1"/>
</dbReference>
<comment type="subcellular location">
    <subcellularLocation>
        <location evidence="1">Membrane</location>
        <topology evidence="1">Multi-pass membrane protein</topology>
    </subcellularLocation>
</comment>
<dbReference type="Proteomes" id="UP000007110">
    <property type="component" value="Unassembled WGS sequence"/>
</dbReference>
<keyword evidence="4 6" id="KW-1133">Transmembrane helix</keyword>
<keyword evidence="8" id="KW-1185">Reference proteome</keyword>
<evidence type="ECO:0000256" key="2">
    <source>
        <dbReference type="ARBA" id="ARBA00006679"/>
    </source>
</evidence>
<dbReference type="KEGG" id="spu:115929718"/>
<dbReference type="RefSeq" id="XP_030855455.1">
    <property type="nucleotide sequence ID" value="XM_030999595.1"/>
</dbReference>
<evidence type="ECO:0000256" key="4">
    <source>
        <dbReference type="ARBA" id="ARBA00022989"/>
    </source>
</evidence>
<evidence type="ECO:0008006" key="9">
    <source>
        <dbReference type="Google" id="ProtNLM"/>
    </source>
</evidence>
<evidence type="ECO:0000256" key="5">
    <source>
        <dbReference type="ARBA" id="ARBA00023136"/>
    </source>
</evidence>
<evidence type="ECO:0000256" key="3">
    <source>
        <dbReference type="ARBA" id="ARBA00022692"/>
    </source>
</evidence>
<dbReference type="PANTHER" id="PTHR13163:SF2">
    <property type="entry name" value="TRANSMEMBRANE PROTEIN 35B"/>
    <property type="match status" value="1"/>
</dbReference>
<name>A0A7M7PSP3_STRPU</name>
<sequence length="146" mass="15459">MAVSHYLALVFGLLFIVAGFVKLIPLDNDQKGHGLPQMYTDFERFLTVLPLRDVVGIKTAAMYLSLVGATEVLLGALLAFGRPVCRVFAAVPLLGIMIGAAYTLVMVGEPLSHTVPAVVFGAALVYILLNQRGLGGGVISTKSKSN</sequence>
<dbReference type="GO" id="GO:0016020">
    <property type="term" value="C:membrane"/>
    <property type="evidence" value="ECO:0007669"/>
    <property type="project" value="UniProtKB-SubCell"/>
</dbReference>
<dbReference type="PANTHER" id="PTHR13163">
    <property type="entry name" value="SPINAL CORD EXPRESSION PROTEIN 4"/>
    <property type="match status" value="1"/>
</dbReference>
<evidence type="ECO:0000313" key="8">
    <source>
        <dbReference type="Proteomes" id="UP000007110"/>
    </source>
</evidence>
<feature type="transmembrane region" description="Helical" evidence="6">
    <location>
        <begin position="87"/>
        <end position="105"/>
    </location>
</feature>
<feature type="transmembrane region" description="Helical" evidence="6">
    <location>
        <begin position="60"/>
        <end position="80"/>
    </location>
</feature>
<dbReference type="InterPro" id="IPR040399">
    <property type="entry name" value="TMEM35A/B"/>
</dbReference>
<dbReference type="EnsemblMetazoa" id="XM_030999595">
    <property type="protein sequence ID" value="XP_030855455"/>
    <property type="gene ID" value="LOC115929718"/>
</dbReference>
<dbReference type="OrthoDB" id="432685at2759"/>
<keyword evidence="3 6" id="KW-0812">Transmembrane</keyword>
<dbReference type="AlphaFoldDB" id="A0A7M7PSP3"/>
<keyword evidence="5 6" id="KW-0472">Membrane</keyword>
<proteinExistence type="inferred from homology"/>
<feature type="transmembrane region" description="Helical" evidence="6">
    <location>
        <begin position="111"/>
        <end position="129"/>
    </location>
</feature>
<evidence type="ECO:0000313" key="7">
    <source>
        <dbReference type="EnsemblMetazoa" id="XP_030855455"/>
    </source>
</evidence>